<dbReference type="EMBL" id="BPLQ01012717">
    <property type="protein sequence ID" value="GIY67290.1"/>
    <property type="molecule type" value="Genomic_DNA"/>
</dbReference>
<organism evidence="1 2">
    <name type="scientific">Caerostris darwini</name>
    <dbReference type="NCBI Taxonomy" id="1538125"/>
    <lineage>
        <taxon>Eukaryota</taxon>
        <taxon>Metazoa</taxon>
        <taxon>Ecdysozoa</taxon>
        <taxon>Arthropoda</taxon>
        <taxon>Chelicerata</taxon>
        <taxon>Arachnida</taxon>
        <taxon>Araneae</taxon>
        <taxon>Araneomorphae</taxon>
        <taxon>Entelegynae</taxon>
        <taxon>Araneoidea</taxon>
        <taxon>Araneidae</taxon>
        <taxon>Caerostris</taxon>
    </lineage>
</organism>
<evidence type="ECO:0000313" key="2">
    <source>
        <dbReference type="Proteomes" id="UP001054837"/>
    </source>
</evidence>
<dbReference type="AlphaFoldDB" id="A0AAV4VCQ8"/>
<gene>
    <name evidence="1" type="ORF">CDAR_557661</name>
</gene>
<proteinExistence type="predicted"/>
<keyword evidence="2" id="KW-1185">Reference proteome</keyword>
<evidence type="ECO:0000313" key="1">
    <source>
        <dbReference type="EMBL" id="GIY67290.1"/>
    </source>
</evidence>
<sequence length="158" mass="16780">MRKVMFSGLLVIEAEHLSPLNDDGKNVCPYPLHPLHYLRMATLSAKSPPADQPLLLSSGDRSVDAESNVSGLLVIEAEHLSPLNDNGKNVCPYPLHYLRMATLSAKSPPADQPLLLSSMGSMVSACDLLAGQLRPFDLGGGGLLGINKQPPPMNLSGS</sequence>
<protein>
    <submittedName>
        <fullName evidence="1">Uncharacterized protein</fullName>
    </submittedName>
</protein>
<accession>A0AAV4VCQ8</accession>
<reference evidence="1 2" key="1">
    <citation type="submission" date="2021-06" db="EMBL/GenBank/DDBJ databases">
        <title>Caerostris darwini draft genome.</title>
        <authorList>
            <person name="Kono N."/>
            <person name="Arakawa K."/>
        </authorList>
    </citation>
    <scope>NUCLEOTIDE SEQUENCE [LARGE SCALE GENOMIC DNA]</scope>
</reference>
<name>A0AAV4VCQ8_9ARAC</name>
<comment type="caution">
    <text evidence="1">The sequence shown here is derived from an EMBL/GenBank/DDBJ whole genome shotgun (WGS) entry which is preliminary data.</text>
</comment>
<dbReference type="Proteomes" id="UP001054837">
    <property type="component" value="Unassembled WGS sequence"/>
</dbReference>